<dbReference type="Pfam" id="PF02879">
    <property type="entry name" value="PGM_PMM_II"/>
    <property type="match status" value="1"/>
</dbReference>
<evidence type="ECO:0000259" key="9">
    <source>
        <dbReference type="Pfam" id="PF02878"/>
    </source>
</evidence>
<dbReference type="SUPFAM" id="SSF53738">
    <property type="entry name" value="Phosphoglucomutase, first 3 domains"/>
    <property type="match status" value="3"/>
</dbReference>
<dbReference type="PROSITE" id="PS00710">
    <property type="entry name" value="PGM_PMM"/>
    <property type="match status" value="1"/>
</dbReference>
<gene>
    <name evidence="12" type="ORF">C468_05983</name>
</gene>
<feature type="domain" description="Alpha-D-phosphohexomutase C-terminal" evidence="8">
    <location>
        <begin position="382"/>
        <end position="430"/>
    </location>
</feature>
<keyword evidence="3" id="KW-0597">Phosphoprotein</keyword>
<dbReference type="InterPro" id="IPR005844">
    <property type="entry name" value="A-D-PHexomutase_a/b/a-I"/>
</dbReference>
<organism evidence="12 13">
    <name type="scientific">Halorubrum kocurii JCM 14978</name>
    <dbReference type="NCBI Taxonomy" id="1230456"/>
    <lineage>
        <taxon>Archaea</taxon>
        <taxon>Methanobacteriati</taxon>
        <taxon>Methanobacteriota</taxon>
        <taxon>Stenosarchaea group</taxon>
        <taxon>Halobacteria</taxon>
        <taxon>Halobacteriales</taxon>
        <taxon>Haloferacaceae</taxon>
        <taxon>Halorubrum</taxon>
    </lineage>
</organism>
<reference evidence="12 13" key="1">
    <citation type="journal article" date="2014" name="PLoS Genet.">
        <title>Phylogenetically driven sequencing of extremely halophilic archaea reveals strategies for static and dynamic osmo-response.</title>
        <authorList>
            <person name="Becker E.A."/>
            <person name="Seitzer P.M."/>
            <person name="Tritt A."/>
            <person name="Larsen D."/>
            <person name="Krusor M."/>
            <person name="Yao A.I."/>
            <person name="Wu D."/>
            <person name="Madern D."/>
            <person name="Eisen J.A."/>
            <person name="Darling A.E."/>
            <person name="Facciotti M.T."/>
        </authorList>
    </citation>
    <scope>NUCLEOTIDE SEQUENCE [LARGE SCALE GENOMIC DNA]</scope>
    <source>
        <strain evidence="12 13">JCM 14978</strain>
    </source>
</reference>
<dbReference type="InterPro" id="IPR005846">
    <property type="entry name" value="A-D-PHexomutase_a/b/a-III"/>
</dbReference>
<keyword evidence="4 7" id="KW-0479">Metal-binding</keyword>
<keyword evidence="6" id="KW-0413">Isomerase</keyword>
<accession>M0P5W4</accession>
<dbReference type="InterPro" id="IPR016066">
    <property type="entry name" value="A-D-PHexomutase_CS"/>
</dbReference>
<dbReference type="Gene3D" id="3.40.120.10">
    <property type="entry name" value="Alpha-D-Glucose-1,6-Bisphosphate, subunit A, domain 3"/>
    <property type="match status" value="3"/>
</dbReference>
<comment type="cofactor">
    <cofactor evidence="1">
        <name>Mg(2+)</name>
        <dbReference type="ChEBI" id="CHEBI:18420"/>
    </cofactor>
</comment>
<dbReference type="InterPro" id="IPR005843">
    <property type="entry name" value="A-D-PHexomutase_C"/>
</dbReference>
<evidence type="ECO:0000256" key="4">
    <source>
        <dbReference type="ARBA" id="ARBA00022723"/>
    </source>
</evidence>
<evidence type="ECO:0000259" key="11">
    <source>
        <dbReference type="Pfam" id="PF02880"/>
    </source>
</evidence>
<keyword evidence="13" id="KW-1185">Reference proteome</keyword>
<dbReference type="GO" id="GO:0000287">
    <property type="term" value="F:magnesium ion binding"/>
    <property type="evidence" value="ECO:0007669"/>
    <property type="project" value="InterPro"/>
</dbReference>
<dbReference type="InterPro" id="IPR005845">
    <property type="entry name" value="A-D-PHexomutase_a/b/a-II"/>
</dbReference>
<sequence>MFGTSGIRGRVGESITASLALDVGRAVGTDADRVLVGRDARDSGRTLRDALVAGLQETGTDVVDAGLAATPTVARGIADRDADAGVVVTASHNPPEDNGIKLWTPSGQAFSTTQQEDVAERIREADFDLAAWDEQGTRRTWADATARHREALVEAGRRDASAGTAELSSLSVVVDVGNGMGGVTAEALYELGVDVETINDRPDGRFPARPSEPTAETCTTLAATVPAVGADLGIAHDGDADRMMAVADDGEFVSGDLLLALFGREEAGSGDRVAAPVNTSLAVDDALAAVGAEVVHTRVGDVYVAERTRDPAVAFGGEPSGAWIFPGETLCPDGPLAAVKLAVLAAAEPISDRLARIDRYPIRRETVETDAKDAAMDAVDGLVRERYDDVTALDGVRVETADGWFLVRPSGTQPLIRLTAEARDPEDASALLSTARSLVETAVESAK</sequence>
<dbReference type="InterPro" id="IPR024086">
    <property type="entry name" value="GlmM_arc-type"/>
</dbReference>
<dbReference type="SUPFAM" id="SSF55957">
    <property type="entry name" value="Phosphoglucomutase, C-terminal domain"/>
    <property type="match status" value="1"/>
</dbReference>
<protein>
    <submittedName>
        <fullName evidence="12">Phosphoglucosamine mutase</fullName>
    </submittedName>
</protein>
<feature type="domain" description="Alpha-D-phosphohexomutase alpha/beta/alpha" evidence="11">
    <location>
        <begin position="255"/>
        <end position="359"/>
    </location>
</feature>
<proteinExistence type="inferred from homology"/>
<evidence type="ECO:0000256" key="6">
    <source>
        <dbReference type="ARBA" id="ARBA00023235"/>
    </source>
</evidence>
<evidence type="ECO:0000259" key="8">
    <source>
        <dbReference type="Pfam" id="PF00408"/>
    </source>
</evidence>
<dbReference type="PANTHER" id="PTHR43771">
    <property type="entry name" value="PHOSPHOMANNOMUTASE"/>
    <property type="match status" value="1"/>
</dbReference>
<dbReference type="EMBL" id="AOJH01000043">
    <property type="protein sequence ID" value="EMA65507.1"/>
    <property type="molecule type" value="Genomic_DNA"/>
</dbReference>
<keyword evidence="5 7" id="KW-0460">Magnesium</keyword>
<dbReference type="CDD" id="cd03087">
    <property type="entry name" value="PGM_like1"/>
    <property type="match status" value="1"/>
</dbReference>
<feature type="domain" description="Alpha-D-phosphohexomutase alpha/beta/alpha" evidence="9">
    <location>
        <begin position="2"/>
        <end position="127"/>
    </location>
</feature>
<evidence type="ECO:0000256" key="1">
    <source>
        <dbReference type="ARBA" id="ARBA00001946"/>
    </source>
</evidence>
<evidence type="ECO:0000256" key="7">
    <source>
        <dbReference type="RuleBase" id="RU004326"/>
    </source>
</evidence>
<dbReference type="RefSeq" id="WP_008847930.1">
    <property type="nucleotide sequence ID" value="NZ_AOJH01000043.1"/>
</dbReference>
<dbReference type="STRING" id="1230456.C468_05983"/>
<comment type="caution">
    <text evidence="12">The sequence shown here is derived from an EMBL/GenBank/DDBJ whole genome shotgun (WGS) entry which is preliminary data.</text>
</comment>
<dbReference type="InterPro" id="IPR005841">
    <property type="entry name" value="Alpha-D-phosphohexomutase_SF"/>
</dbReference>
<evidence type="ECO:0000259" key="10">
    <source>
        <dbReference type="Pfam" id="PF02879"/>
    </source>
</evidence>
<evidence type="ECO:0000256" key="5">
    <source>
        <dbReference type="ARBA" id="ARBA00022842"/>
    </source>
</evidence>
<comment type="similarity">
    <text evidence="2 7">Belongs to the phosphohexose mutase family.</text>
</comment>
<dbReference type="GO" id="GO:0005975">
    <property type="term" value="P:carbohydrate metabolic process"/>
    <property type="evidence" value="ECO:0007669"/>
    <property type="project" value="InterPro"/>
</dbReference>
<dbReference type="NCBIfam" id="TIGR03990">
    <property type="entry name" value="Arch_GlmM"/>
    <property type="match status" value="1"/>
</dbReference>
<dbReference type="Pfam" id="PF02878">
    <property type="entry name" value="PGM_PMM_I"/>
    <property type="match status" value="1"/>
</dbReference>
<dbReference type="PRINTS" id="PR00509">
    <property type="entry name" value="PGMPMM"/>
</dbReference>
<feature type="domain" description="Alpha-D-phosphohexomutase alpha/beta/alpha" evidence="10">
    <location>
        <begin position="167"/>
        <end position="250"/>
    </location>
</feature>
<dbReference type="GO" id="GO:0008966">
    <property type="term" value="F:phosphoglucosamine mutase activity"/>
    <property type="evidence" value="ECO:0007669"/>
    <property type="project" value="InterPro"/>
</dbReference>
<dbReference type="OrthoDB" id="10363at2157"/>
<dbReference type="Pfam" id="PF00408">
    <property type="entry name" value="PGM_PMM_IV"/>
    <property type="match status" value="1"/>
</dbReference>
<evidence type="ECO:0000313" key="12">
    <source>
        <dbReference type="EMBL" id="EMA65507.1"/>
    </source>
</evidence>
<dbReference type="AlphaFoldDB" id="M0P5W4"/>
<dbReference type="Gene3D" id="3.30.310.50">
    <property type="entry name" value="Alpha-D-phosphohexomutase, C-terminal domain"/>
    <property type="match status" value="1"/>
</dbReference>
<dbReference type="PATRIC" id="fig|1230456.3.peg.1164"/>
<dbReference type="InterPro" id="IPR016055">
    <property type="entry name" value="A-D-PHexomutase_a/b/a-I/II/III"/>
</dbReference>
<evidence type="ECO:0000256" key="3">
    <source>
        <dbReference type="ARBA" id="ARBA00022553"/>
    </source>
</evidence>
<dbReference type="Pfam" id="PF02880">
    <property type="entry name" value="PGM_PMM_III"/>
    <property type="match status" value="1"/>
</dbReference>
<dbReference type="PANTHER" id="PTHR43771:SF1">
    <property type="entry name" value="PHOSPHOMANNOMUTASE"/>
    <property type="match status" value="1"/>
</dbReference>
<name>M0P5W4_9EURY</name>
<dbReference type="InterPro" id="IPR036900">
    <property type="entry name" value="A-D-PHexomutase_C_sf"/>
</dbReference>
<evidence type="ECO:0000313" key="13">
    <source>
        <dbReference type="Proteomes" id="UP000011546"/>
    </source>
</evidence>
<dbReference type="Proteomes" id="UP000011546">
    <property type="component" value="Unassembled WGS sequence"/>
</dbReference>
<evidence type="ECO:0000256" key="2">
    <source>
        <dbReference type="ARBA" id="ARBA00010231"/>
    </source>
</evidence>